<protein>
    <submittedName>
        <fullName evidence="1">Uncharacterized protein</fullName>
    </submittedName>
</protein>
<reference evidence="1" key="1">
    <citation type="submission" date="2022-04" db="EMBL/GenBank/DDBJ databases">
        <title>Genome of the entomopathogenic fungus Entomophthora muscae.</title>
        <authorList>
            <person name="Elya C."/>
            <person name="Lovett B.R."/>
            <person name="Lee E."/>
            <person name="Macias A.M."/>
            <person name="Hajek A.E."/>
            <person name="De Bivort B.L."/>
            <person name="Kasson M.T."/>
            <person name="De Fine Licht H.H."/>
            <person name="Stajich J.E."/>
        </authorList>
    </citation>
    <scope>NUCLEOTIDE SEQUENCE</scope>
    <source>
        <strain evidence="1">Berkeley</strain>
    </source>
</reference>
<organism evidence="1 2">
    <name type="scientific">Entomophthora muscae</name>
    <dbReference type="NCBI Taxonomy" id="34485"/>
    <lineage>
        <taxon>Eukaryota</taxon>
        <taxon>Fungi</taxon>
        <taxon>Fungi incertae sedis</taxon>
        <taxon>Zoopagomycota</taxon>
        <taxon>Entomophthoromycotina</taxon>
        <taxon>Entomophthoromycetes</taxon>
        <taxon>Entomophthorales</taxon>
        <taxon>Entomophthoraceae</taxon>
        <taxon>Entomophthora</taxon>
    </lineage>
</organism>
<dbReference type="Proteomes" id="UP001165960">
    <property type="component" value="Unassembled WGS sequence"/>
</dbReference>
<accession>A0ACC2U868</accession>
<evidence type="ECO:0000313" key="1">
    <source>
        <dbReference type="EMBL" id="KAJ9082994.1"/>
    </source>
</evidence>
<keyword evidence="2" id="KW-1185">Reference proteome</keyword>
<proteinExistence type="predicted"/>
<sequence length="314" mass="35273">MSSVDKLKAWLTSPDAKLLDLRSEIKNSRCVINSCWIPISDLADRDEINQARFIQEKGWSVSHIFIGSSQFWAEAEVIGASVPLPAPYLPLKLLFSPAPFLSQWFEYIEETLAKSELPLKSTVRTCIDVGCGSGRDLGWVGFLKTDWNLVGLDCVEKTLNRAQKLLKNLGVSRERVCFLQAKFLTSGGIQIFSGASKKVVSSTEDMLEIATKEISLNALSLKYDLVLCIRCLQRESFVHLRNLVRPGGFLLFSTFVDGYSEYPYDHPSVESGMRLRRKELDESFGESFGFRVISDVIEVIEDGRPVNSFLAQKL</sequence>
<gene>
    <name evidence="1" type="ORF">DSO57_1039165</name>
</gene>
<evidence type="ECO:0000313" key="2">
    <source>
        <dbReference type="Proteomes" id="UP001165960"/>
    </source>
</evidence>
<name>A0ACC2U868_9FUNG</name>
<dbReference type="EMBL" id="QTSX02001308">
    <property type="protein sequence ID" value="KAJ9082994.1"/>
    <property type="molecule type" value="Genomic_DNA"/>
</dbReference>
<comment type="caution">
    <text evidence="1">The sequence shown here is derived from an EMBL/GenBank/DDBJ whole genome shotgun (WGS) entry which is preliminary data.</text>
</comment>